<dbReference type="PROSITE" id="PS50893">
    <property type="entry name" value="ABC_TRANSPORTER_2"/>
    <property type="match status" value="1"/>
</dbReference>
<dbReference type="PANTHER" id="PTHR42939">
    <property type="entry name" value="ABC TRANSPORTER ATP-BINDING PROTEIN ALBC-RELATED"/>
    <property type="match status" value="1"/>
</dbReference>
<feature type="domain" description="ABC transporter" evidence="4">
    <location>
        <begin position="2"/>
        <end position="229"/>
    </location>
</feature>
<keyword evidence="2" id="KW-0547">Nucleotide-binding</keyword>
<dbReference type="CDD" id="cd03230">
    <property type="entry name" value="ABC_DR_subfamily_A"/>
    <property type="match status" value="1"/>
</dbReference>
<dbReference type="Pfam" id="PF00005">
    <property type="entry name" value="ABC_tran"/>
    <property type="match status" value="1"/>
</dbReference>
<protein>
    <recommendedName>
        <fullName evidence="4">ABC transporter domain-containing protein</fullName>
    </recommendedName>
</protein>
<dbReference type="Gene3D" id="3.40.50.300">
    <property type="entry name" value="P-loop containing nucleotide triphosphate hydrolases"/>
    <property type="match status" value="1"/>
</dbReference>
<organism evidence="5 6">
    <name type="scientific">Candidatus Harrisonbacteria bacterium CG10_big_fil_rev_8_21_14_0_10_49_15</name>
    <dbReference type="NCBI Taxonomy" id="1974587"/>
    <lineage>
        <taxon>Bacteria</taxon>
        <taxon>Candidatus Harrisoniibacteriota</taxon>
    </lineage>
</organism>
<dbReference type="InterPro" id="IPR003593">
    <property type="entry name" value="AAA+_ATPase"/>
</dbReference>
<evidence type="ECO:0000256" key="2">
    <source>
        <dbReference type="ARBA" id="ARBA00022741"/>
    </source>
</evidence>
<dbReference type="EMBL" id="PFBD01000017">
    <property type="protein sequence ID" value="PIR87177.1"/>
    <property type="molecule type" value="Genomic_DNA"/>
</dbReference>
<gene>
    <name evidence="5" type="ORF">COU11_01720</name>
</gene>
<dbReference type="GO" id="GO:0016887">
    <property type="term" value="F:ATP hydrolysis activity"/>
    <property type="evidence" value="ECO:0007669"/>
    <property type="project" value="InterPro"/>
</dbReference>
<evidence type="ECO:0000313" key="6">
    <source>
        <dbReference type="Proteomes" id="UP000229526"/>
    </source>
</evidence>
<keyword evidence="1" id="KW-0813">Transport</keyword>
<accession>A0A2H0UL91</accession>
<dbReference type="PANTHER" id="PTHR42939:SF1">
    <property type="entry name" value="ABC TRANSPORTER ATP-BINDING PROTEIN ALBC-RELATED"/>
    <property type="match status" value="1"/>
</dbReference>
<proteinExistence type="predicted"/>
<dbReference type="SUPFAM" id="SSF52540">
    <property type="entry name" value="P-loop containing nucleoside triphosphate hydrolases"/>
    <property type="match status" value="1"/>
</dbReference>
<dbReference type="AlphaFoldDB" id="A0A2H0UL91"/>
<keyword evidence="3" id="KW-0067">ATP-binding</keyword>
<dbReference type="GO" id="GO:0005524">
    <property type="term" value="F:ATP binding"/>
    <property type="evidence" value="ECO:0007669"/>
    <property type="project" value="UniProtKB-KW"/>
</dbReference>
<evidence type="ECO:0000256" key="1">
    <source>
        <dbReference type="ARBA" id="ARBA00022448"/>
    </source>
</evidence>
<evidence type="ECO:0000256" key="3">
    <source>
        <dbReference type="ARBA" id="ARBA00022840"/>
    </source>
</evidence>
<dbReference type="PROSITE" id="PS00211">
    <property type="entry name" value="ABC_TRANSPORTER_1"/>
    <property type="match status" value="1"/>
</dbReference>
<dbReference type="Proteomes" id="UP000229526">
    <property type="component" value="Unassembled WGS sequence"/>
</dbReference>
<sequence>MIEIREVSKSYLGKPIIENLSLTIPDNTVFGFLGQNGAGKTTTMKMMVGLASPDSGSISIDGRSVDQSETRRNLGFMPEAPYFYDRLTGLEFLIFCGELFGLPASEQERYEDILRSINLHHARDAKIATYSKGMKQRLGFAQALVNDPQYIFLDEPLDGLDPLGRKEIKEIIKSLKAAGKTVFFNSHILYDTEELCDQIGIIDKGQLLYIGPVQEFCKGQSLEVSFVKLIEATRQEKTEEKISEPANL</sequence>
<reference evidence="6" key="1">
    <citation type="submission" date="2017-09" db="EMBL/GenBank/DDBJ databases">
        <title>Depth-based differentiation of microbial function through sediment-hosted aquifers and enrichment of novel symbionts in the deep terrestrial subsurface.</title>
        <authorList>
            <person name="Probst A.J."/>
            <person name="Ladd B."/>
            <person name="Jarett J.K."/>
            <person name="Geller-Mcgrath D.E."/>
            <person name="Sieber C.M.K."/>
            <person name="Emerson J.B."/>
            <person name="Anantharaman K."/>
            <person name="Thomas B.C."/>
            <person name="Malmstrom R."/>
            <person name="Stieglmeier M."/>
            <person name="Klingl A."/>
            <person name="Woyke T."/>
            <person name="Ryan C.M."/>
            <person name="Banfield J.F."/>
        </authorList>
    </citation>
    <scope>NUCLEOTIDE SEQUENCE [LARGE SCALE GENOMIC DNA]</scope>
</reference>
<dbReference type="SMART" id="SM00382">
    <property type="entry name" value="AAA"/>
    <property type="match status" value="1"/>
</dbReference>
<comment type="caution">
    <text evidence="5">The sequence shown here is derived from an EMBL/GenBank/DDBJ whole genome shotgun (WGS) entry which is preliminary data.</text>
</comment>
<dbReference type="InterPro" id="IPR027417">
    <property type="entry name" value="P-loop_NTPase"/>
</dbReference>
<dbReference type="InterPro" id="IPR003439">
    <property type="entry name" value="ABC_transporter-like_ATP-bd"/>
</dbReference>
<dbReference type="InterPro" id="IPR017871">
    <property type="entry name" value="ABC_transporter-like_CS"/>
</dbReference>
<name>A0A2H0UL91_9BACT</name>
<evidence type="ECO:0000313" key="5">
    <source>
        <dbReference type="EMBL" id="PIR87177.1"/>
    </source>
</evidence>
<dbReference type="InterPro" id="IPR051782">
    <property type="entry name" value="ABC_Transporter_VariousFunc"/>
</dbReference>
<evidence type="ECO:0000259" key="4">
    <source>
        <dbReference type="PROSITE" id="PS50893"/>
    </source>
</evidence>